<organism evidence="1 2">
    <name type="scientific">Rhododendron molle</name>
    <name type="common">Chinese azalea</name>
    <name type="synonym">Azalea mollis</name>
    <dbReference type="NCBI Taxonomy" id="49168"/>
    <lineage>
        <taxon>Eukaryota</taxon>
        <taxon>Viridiplantae</taxon>
        <taxon>Streptophyta</taxon>
        <taxon>Embryophyta</taxon>
        <taxon>Tracheophyta</taxon>
        <taxon>Spermatophyta</taxon>
        <taxon>Magnoliopsida</taxon>
        <taxon>eudicotyledons</taxon>
        <taxon>Gunneridae</taxon>
        <taxon>Pentapetalae</taxon>
        <taxon>asterids</taxon>
        <taxon>Ericales</taxon>
        <taxon>Ericaceae</taxon>
        <taxon>Ericoideae</taxon>
        <taxon>Rhodoreae</taxon>
        <taxon>Rhododendron</taxon>
    </lineage>
</organism>
<dbReference type="EMBL" id="CM046392">
    <property type="protein sequence ID" value="KAI8555210.1"/>
    <property type="molecule type" value="Genomic_DNA"/>
</dbReference>
<reference evidence="1" key="1">
    <citation type="submission" date="2022-02" db="EMBL/GenBank/DDBJ databases">
        <title>Plant Genome Project.</title>
        <authorList>
            <person name="Zhang R.-G."/>
        </authorList>
    </citation>
    <scope>NUCLEOTIDE SEQUENCE</scope>
    <source>
        <strain evidence="1">AT1</strain>
    </source>
</reference>
<proteinExistence type="predicted"/>
<protein>
    <submittedName>
        <fullName evidence="1">Uncharacterized protein</fullName>
    </submittedName>
</protein>
<keyword evidence="2" id="KW-1185">Reference proteome</keyword>
<evidence type="ECO:0000313" key="2">
    <source>
        <dbReference type="Proteomes" id="UP001062846"/>
    </source>
</evidence>
<name>A0ACC0NPN7_RHOML</name>
<evidence type="ECO:0000313" key="1">
    <source>
        <dbReference type="EMBL" id="KAI8555210.1"/>
    </source>
</evidence>
<accession>A0ACC0NPN7</accession>
<comment type="caution">
    <text evidence="1">The sequence shown here is derived from an EMBL/GenBank/DDBJ whole genome shotgun (WGS) entry which is preliminary data.</text>
</comment>
<sequence length="326" mass="36300">MLPLISSISNTVHDCIRKFDPTLNIVSVEQPRPFVATPNDDCTSMVLQAAPLDDLWEVDEIVDVGKASPLANLWDVDTIINVTVGDEVWIVNTALVDGGLWDVPFVSNPRIPFEDAAAQDPDFWEGLARSSSNPPFQRPNIHAAQSSAPLAIPIVPRALFAFTERDLRVRGVTHNWSLHITVKFKGHWVPIVLIDNGSAINVCPFRVAYRFGLTKKDLVPSNLAIKAYDSIRRVVEGMQMLKLNAQGFEMDVEFHVINIRANFDLLLGRPWLHRADLMPVPSTLHQKVMLGLTSETLTICGDVLQYPFAHRRWSTDLGDHAWGGGS</sequence>
<dbReference type="Proteomes" id="UP001062846">
    <property type="component" value="Chromosome 5"/>
</dbReference>
<gene>
    <name evidence="1" type="ORF">RHMOL_Rhmol05G0157200</name>
</gene>